<reference evidence="13 14" key="1">
    <citation type="journal article" date="2024" name="Insects">
        <title>An Improved Chromosome-Level Genome Assembly of the Firefly Pyrocoelia pectoralis.</title>
        <authorList>
            <person name="Fu X."/>
            <person name="Meyer-Rochow V.B."/>
            <person name="Ballantyne L."/>
            <person name="Zhu X."/>
        </authorList>
    </citation>
    <scope>NUCLEOTIDE SEQUENCE [LARGE SCALE GENOMIC DNA]</scope>
    <source>
        <strain evidence="13">XCY_ONT2</strain>
    </source>
</reference>
<evidence type="ECO:0000256" key="10">
    <source>
        <dbReference type="SAM" id="Phobius"/>
    </source>
</evidence>
<dbReference type="Proteomes" id="UP001329430">
    <property type="component" value="Chromosome 8"/>
</dbReference>
<feature type="transmembrane region" description="Helical" evidence="10">
    <location>
        <begin position="210"/>
        <end position="227"/>
    </location>
</feature>
<keyword evidence="8" id="KW-0675">Receptor</keyword>
<comment type="similarity">
    <text evidence="2">Belongs to the G-protein coupled receptor 2 family. Mth subfamily.</text>
</comment>
<evidence type="ECO:0000256" key="5">
    <source>
        <dbReference type="ARBA" id="ARBA00022989"/>
    </source>
</evidence>
<evidence type="ECO:0000256" key="11">
    <source>
        <dbReference type="SAM" id="SignalP"/>
    </source>
</evidence>
<dbReference type="CDD" id="cd15039">
    <property type="entry name" value="7tmB3_Methuselah-like"/>
    <property type="match status" value="2"/>
</dbReference>
<keyword evidence="6" id="KW-0297">G-protein coupled receptor</keyword>
<dbReference type="InterPro" id="IPR000832">
    <property type="entry name" value="GPCR_2_secretin-like"/>
</dbReference>
<dbReference type="InterPro" id="IPR010596">
    <property type="entry name" value="Methuselah_N_dom"/>
</dbReference>
<comment type="subcellular location">
    <subcellularLocation>
        <location evidence="1">Endomembrane system</location>
        <topology evidence="1">Multi-pass membrane protein</topology>
    </subcellularLocation>
</comment>
<evidence type="ECO:0000256" key="9">
    <source>
        <dbReference type="ARBA" id="ARBA00023224"/>
    </source>
</evidence>
<keyword evidence="7 10" id="KW-0472">Membrane</keyword>
<dbReference type="Pfam" id="PF00002">
    <property type="entry name" value="7tm_2"/>
    <property type="match status" value="2"/>
</dbReference>
<feature type="transmembrane region" description="Helical" evidence="10">
    <location>
        <begin position="730"/>
        <end position="751"/>
    </location>
</feature>
<proteinExistence type="inferred from homology"/>
<feature type="transmembrane region" description="Helical" evidence="10">
    <location>
        <begin position="623"/>
        <end position="646"/>
    </location>
</feature>
<feature type="domain" description="G-protein coupled receptors family 2 profile 2" evidence="12">
    <location>
        <begin position="621"/>
        <end position="887"/>
    </location>
</feature>
<dbReference type="GO" id="GO:0007166">
    <property type="term" value="P:cell surface receptor signaling pathway"/>
    <property type="evidence" value="ECO:0007669"/>
    <property type="project" value="InterPro"/>
</dbReference>
<evidence type="ECO:0000259" key="12">
    <source>
        <dbReference type="PROSITE" id="PS50261"/>
    </source>
</evidence>
<accession>A0AAN7UYW6</accession>
<evidence type="ECO:0000256" key="6">
    <source>
        <dbReference type="ARBA" id="ARBA00023040"/>
    </source>
</evidence>
<feature type="signal peptide" evidence="11">
    <location>
        <begin position="1"/>
        <end position="20"/>
    </location>
</feature>
<keyword evidence="3 10" id="KW-0812">Transmembrane</keyword>
<dbReference type="PROSITE" id="PS50261">
    <property type="entry name" value="G_PROTEIN_RECEP_F2_4"/>
    <property type="match status" value="2"/>
</dbReference>
<feature type="transmembrane region" description="Helical" evidence="10">
    <location>
        <begin position="658"/>
        <end position="678"/>
    </location>
</feature>
<feature type="transmembrane region" description="Helical" evidence="10">
    <location>
        <begin position="239"/>
        <end position="267"/>
    </location>
</feature>
<feature type="transmembrane region" description="Helical" evidence="10">
    <location>
        <begin position="832"/>
        <end position="853"/>
    </location>
</feature>
<feature type="chain" id="PRO_5043038309" description="G-protein coupled receptors family 2 profile 2 domain-containing protein" evidence="11">
    <location>
        <begin position="21"/>
        <end position="914"/>
    </location>
</feature>
<evidence type="ECO:0000313" key="13">
    <source>
        <dbReference type="EMBL" id="KAK5639760.1"/>
    </source>
</evidence>
<dbReference type="Gene3D" id="1.20.1070.10">
    <property type="entry name" value="Rhodopsin 7-helix transmembrane proteins"/>
    <property type="match status" value="2"/>
</dbReference>
<protein>
    <recommendedName>
        <fullName evidence="12">G-protein coupled receptors family 2 profile 2 domain-containing protein</fullName>
    </recommendedName>
</protein>
<feature type="transmembrane region" description="Helical" evidence="10">
    <location>
        <begin position="422"/>
        <end position="441"/>
    </location>
</feature>
<feature type="transmembrane region" description="Helical" evidence="10">
    <location>
        <begin position="453"/>
        <end position="471"/>
    </location>
</feature>
<dbReference type="Pfam" id="PF06652">
    <property type="entry name" value="Methuselah_N"/>
    <property type="match status" value="1"/>
</dbReference>
<dbReference type="PANTHER" id="PTHR47154:SF2">
    <property type="entry name" value="G-PROTEIN COUPLED RECEPTOR MTH-RELATED"/>
    <property type="match status" value="1"/>
</dbReference>
<dbReference type="Gene3D" id="2.170.180.11">
    <property type="entry name" value="Methuselah ectodomain, domain 2"/>
    <property type="match status" value="2"/>
</dbReference>
<keyword evidence="5 10" id="KW-1133">Transmembrane helix</keyword>
<feature type="domain" description="G-protein coupled receptors family 2 profile 2" evidence="12">
    <location>
        <begin position="175"/>
        <end position="443"/>
    </location>
</feature>
<evidence type="ECO:0000256" key="1">
    <source>
        <dbReference type="ARBA" id="ARBA00004127"/>
    </source>
</evidence>
<evidence type="ECO:0000256" key="7">
    <source>
        <dbReference type="ARBA" id="ARBA00023136"/>
    </source>
</evidence>
<feature type="transmembrane region" description="Helical" evidence="10">
    <location>
        <begin position="177"/>
        <end position="198"/>
    </location>
</feature>
<keyword evidence="14" id="KW-1185">Reference proteome</keyword>
<evidence type="ECO:0000256" key="4">
    <source>
        <dbReference type="ARBA" id="ARBA00022729"/>
    </source>
</evidence>
<keyword evidence="4 11" id="KW-0732">Signal</keyword>
<dbReference type="GO" id="GO:0012505">
    <property type="term" value="C:endomembrane system"/>
    <property type="evidence" value="ECO:0007669"/>
    <property type="project" value="UniProtKB-SubCell"/>
</dbReference>
<evidence type="ECO:0000256" key="2">
    <source>
        <dbReference type="ARBA" id="ARBA00008979"/>
    </source>
</evidence>
<dbReference type="InterPro" id="IPR023311">
    <property type="entry name" value="Methusela_ecto_dom_2"/>
</dbReference>
<feature type="transmembrane region" description="Helical" evidence="10">
    <location>
        <begin position="388"/>
        <end position="410"/>
    </location>
</feature>
<comment type="caution">
    <text evidence="13">The sequence shown here is derived from an EMBL/GenBank/DDBJ whole genome shotgun (WGS) entry which is preliminary data.</text>
</comment>
<dbReference type="SUPFAM" id="SSF63877">
    <property type="entry name" value="Methuselah ectodomain"/>
    <property type="match status" value="2"/>
</dbReference>
<evidence type="ECO:0000313" key="14">
    <source>
        <dbReference type="Proteomes" id="UP001329430"/>
    </source>
</evidence>
<dbReference type="InterPro" id="IPR051384">
    <property type="entry name" value="Mth_GPCR"/>
</dbReference>
<organism evidence="13 14">
    <name type="scientific">Pyrocoelia pectoralis</name>
    <dbReference type="NCBI Taxonomy" id="417401"/>
    <lineage>
        <taxon>Eukaryota</taxon>
        <taxon>Metazoa</taxon>
        <taxon>Ecdysozoa</taxon>
        <taxon>Arthropoda</taxon>
        <taxon>Hexapoda</taxon>
        <taxon>Insecta</taxon>
        <taxon>Pterygota</taxon>
        <taxon>Neoptera</taxon>
        <taxon>Endopterygota</taxon>
        <taxon>Coleoptera</taxon>
        <taxon>Polyphaga</taxon>
        <taxon>Elateriformia</taxon>
        <taxon>Elateroidea</taxon>
        <taxon>Lampyridae</taxon>
        <taxon>Lampyrinae</taxon>
        <taxon>Pyrocoelia</taxon>
    </lineage>
</organism>
<feature type="transmembrane region" description="Helical" evidence="10">
    <location>
        <begin position="865"/>
        <end position="885"/>
    </location>
</feature>
<feature type="transmembrane region" description="Helical" evidence="10">
    <location>
        <begin position="781"/>
        <end position="802"/>
    </location>
</feature>
<dbReference type="GO" id="GO:0005886">
    <property type="term" value="C:plasma membrane"/>
    <property type="evidence" value="ECO:0007669"/>
    <property type="project" value="TreeGrafter"/>
</dbReference>
<dbReference type="InterPro" id="IPR036272">
    <property type="entry name" value="Methuselah_N_sf"/>
</dbReference>
<dbReference type="EMBL" id="JAVRBK010000008">
    <property type="protein sequence ID" value="KAK5639760.1"/>
    <property type="molecule type" value="Genomic_DNA"/>
</dbReference>
<evidence type="ECO:0000256" key="8">
    <source>
        <dbReference type="ARBA" id="ARBA00023170"/>
    </source>
</evidence>
<dbReference type="GO" id="GO:0008528">
    <property type="term" value="F:G protein-coupled peptide receptor activity"/>
    <property type="evidence" value="ECO:0007669"/>
    <property type="project" value="TreeGrafter"/>
</dbReference>
<dbReference type="PANTHER" id="PTHR47154">
    <property type="entry name" value="G-PROTEIN COUPLED RECEPTOR MTH-RELATED"/>
    <property type="match status" value="1"/>
</dbReference>
<keyword evidence="9" id="KW-0807">Transducer</keyword>
<gene>
    <name evidence="13" type="ORF">RI129_010571</name>
</gene>
<feature type="transmembrane region" description="Helical" evidence="10">
    <location>
        <begin position="287"/>
        <end position="308"/>
    </location>
</feature>
<dbReference type="AlphaFoldDB" id="A0AAN7UYW6"/>
<name>A0AAN7UYW6_9COLE</name>
<evidence type="ECO:0000256" key="3">
    <source>
        <dbReference type="ARBA" id="ARBA00022692"/>
    </source>
</evidence>
<sequence length="914" mass="105685">MKCVIRRLLVQVIFLSFVRTVFNSCEIAFNHEKEGEAYPFDTYVYNGTISDCKCDDLTNICVRKCCDLNYMLSERKCTLNSTYDFKIDVYDGIKPVADFFNFRYVAGKLNCVDGVAHYRLEPSDFPDDAFYLQRDGSLWQPAVEKYIIRERYCLENFEDIGLSALVCLESVTEEKEGLYTLGMMISMPFLLATFIVYGLLPERNLHGKSLMSYVISLFGAYLCLVVMQEHTDVVGPGCIALGTLCLFFFMVSFLWMNVMSIDIWWTFRWVGIRGLSGNKKEVERKRFLLYTAYSWGVPLIFVIIVTIINASAPFNAWYKPGIGDGQCWFTHDMGVLLYFYGPLATIIVINVALFTLTALTIKKTQKDTKVLRQGENKSSEDDQQRFKLYLKLLLAMGGNWSLEVLSWAWGWQIGNVPEFLNYVIDLCNVFYGVLIFFMFTFKKTNWIQLQKRMKILSVLLFYMRLSYIYAFCEQNSEEKAVVIASNIPYSSKSFIYNGTISDCECEKKICIRKCCDSNYVVVNKTCVPHPDGASFEIYDKTKLVDNYLNRHIIGGYLNCKGNGNSYMLEPSEDPDDEFFIQKDGRLWQKSEQDMIQLDSYCVDEFDGQRAALVCFPQKNPNTAINIVGMIISMPFLFATFVIYSLLPDLNIHRKSLMCYVLSLLLAYIFLSIINSIALTGFACITIPLCCLFFFISSFFWMNVMSIDIWRTFSGKREVLGNTRELARRRFIIYNVYAWGVPFVLVMLIAILNSLADEDAWYSPSIGVGFCWFHKNISELLYFYGLLAMIIVANLSLFGVTALKIRKLQRDTEILRSEQYKKHADDDRKRFKLYIRLSLAMGVNWIMEIVSWAVNWRIGSVPPSVWYLTDFCNAVYGVIIFFIFVFKKKIWKSLRARYPCGNKESWKDETTSTQI</sequence>
<feature type="transmembrane region" description="Helical" evidence="10">
    <location>
        <begin position="684"/>
        <end position="709"/>
    </location>
</feature>
<feature type="transmembrane region" description="Helical" evidence="10">
    <location>
        <begin position="338"/>
        <end position="361"/>
    </location>
</feature>
<dbReference type="InterPro" id="IPR017981">
    <property type="entry name" value="GPCR_2-like_7TM"/>
</dbReference>